<dbReference type="Pfam" id="PF00156">
    <property type="entry name" value="Pribosyltran"/>
    <property type="match status" value="1"/>
</dbReference>
<dbReference type="PANTHER" id="PTHR43864">
    <property type="entry name" value="HYPOXANTHINE/GUANINE PHOSPHORIBOSYLTRANSFERASE"/>
    <property type="match status" value="1"/>
</dbReference>
<dbReference type="CDD" id="cd06223">
    <property type="entry name" value="PRTases_typeI"/>
    <property type="match status" value="1"/>
</dbReference>
<protein>
    <recommendedName>
        <fullName evidence="3">Phosphoribosyltransferase domain-containing protein</fullName>
    </recommendedName>
</protein>
<proteinExistence type="predicted"/>
<evidence type="ECO:0000259" key="3">
    <source>
        <dbReference type="Pfam" id="PF00156"/>
    </source>
</evidence>
<dbReference type="PANTHER" id="PTHR43864:SF1">
    <property type="entry name" value="XANTHINE PHOSPHORIBOSYLTRANSFERASE"/>
    <property type="match status" value="1"/>
</dbReference>
<comment type="caution">
    <text evidence="4">The sequence shown here is derived from an EMBL/GenBank/DDBJ whole genome shotgun (WGS) entry which is preliminary data.</text>
</comment>
<accession>A0A7J3I603</accession>
<dbReference type="EMBL" id="DTAI01000041">
    <property type="protein sequence ID" value="HGN36149.1"/>
    <property type="molecule type" value="Genomic_DNA"/>
</dbReference>
<organism evidence="4">
    <name type="scientific">Ignisphaera aggregans</name>
    <dbReference type="NCBI Taxonomy" id="334771"/>
    <lineage>
        <taxon>Archaea</taxon>
        <taxon>Thermoproteota</taxon>
        <taxon>Thermoprotei</taxon>
        <taxon>Desulfurococcales</taxon>
        <taxon>Desulfurococcaceae</taxon>
        <taxon>Ignisphaera</taxon>
    </lineage>
</organism>
<feature type="domain" description="Phosphoribosyltransferase" evidence="3">
    <location>
        <begin position="116"/>
        <end position="226"/>
    </location>
</feature>
<evidence type="ECO:0000256" key="1">
    <source>
        <dbReference type="ARBA" id="ARBA00022679"/>
    </source>
</evidence>
<gene>
    <name evidence="4" type="ORF">ENT87_01150</name>
    <name evidence="5" type="ORF">ENU30_01885</name>
</gene>
<dbReference type="EMBL" id="DTBZ01000047">
    <property type="protein sequence ID" value="HGQ17719.1"/>
    <property type="molecule type" value="Genomic_DNA"/>
</dbReference>
<dbReference type="InterPro" id="IPR050118">
    <property type="entry name" value="Pur/Pyrimidine_PRTase"/>
</dbReference>
<dbReference type="SUPFAM" id="SSF53271">
    <property type="entry name" value="PRTase-like"/>
    <property type="match status" value="1"/>
</dbReference>
<dbReference type="GO" id="GO:0016740">
    <property type="term" value="F:transferase activity"/>
    <property type="evidence" value="ECO:0007669"/>
    <property type="project" value="UniProtKB-KW"/>
</dbReference>
<keyword evidence="1" id="KW-0808">Transferase</keyword>
<evidence type="ECO:0000313" key="4">
    <source>
        <dbReference type="EMBL" id="HGN36149.1"/>
    </source>
</evidence>
<dbReference type="AlphaFoldDB" id="A0A7J3I603"/>
<sequence>MRLNVMALYIDERELVIEILSSLKRFFKFKELETILGISIPTLWRYIHGDIKPSQDRSRQMIMKLLDSNMIDVIKEKVIKTDEEGLINVYTLAYNLDILTIASIDAMLWAQNMGFTSVATVETDGIPLATLIAKRLDIKMVVIKRKKEVGFDKFIEVSYIARTPPEVVSLYLPEGIVEYGDKVLIVDDLVRSGRTSVALFELIRRAGARPAGFYALISIGDTWRDVVERYVGSNYRVLFRVGSFK</sequence>
<keyword evidence="2" id="KW-0660">Purine salvage</keyword>
<dbReference type="Gene3D" id="3.40.50.2020">
    <property type="match status" value="1"/>
</dbReference>
<evidence type="ECO:0000313" key="5">
    <source>
        <dbReference type="EMBL" id="HGQ17719.1"/>
    </source>
</evidence>
<name>A0A7J3I603_9CREN</name>
<dbReference type="GO" id="GO:0006166">
    <property type="term" value="P:purine ribonucleoside salvage"/>
    <property type="evidence" value="ECO:0007669"/>
    <property type="project" value="UniProtKB-KW"/>
</dbReference>
<evidence type="ECO:0000256" key="2">
    <source>
        <dbReference type="ARBA" id="ARBA00022726"/>
    </source>
</evidence>
<dbReference type="InterPro" id="IPR029057">
    <property type="entry name" value="PRTase-like"/>
</dbReference>
<reference evidence="4" key="1">
    <citation type="journal article" date="2020" name="mSystems">
        <title>Genome- and Community-Level Interaction Insights into Carbon Utilization and Element Cycling Functions of Hydrothermarchaeota in Hydrothermal Sediment.</title>
        <authorList>
            <person name="Zhou Z."/>
            <person name="Liu Y."/>
            <person name="Xu W."/>
            <person name="Pan J."/>
            <person name="Luo Z.H."/>
            <person name="Li M."/>
        </authorList>
    </citation>
    <scope>NUCLEOTIDE SEQUENCE [LARGE SCALE GENOMIC DNA]</scope>
    <source>
        <strain evidence="4">SpSt-618</strain>
        <strain evidence="5">SpSt-657</strain>
    </source>
</reference>
<dbReference type="InterPro" id="IPR000836">
    <property type="entry name" value="PRTase_dom"/>
</dbReference>